<name>A0A3N4MYD3_9BACT</name>
<proteinExistence type="predicted"/>
<dbReference type="EMBL" id="RMBX01000007">
    <property type="protein sequence ID" value="RPD40433.1"/>
    <property type="molecule type" value="Genomic_DNA"/>
</dbReference>
<keyword evidence="2" id="KW-1185">Reference proteome</keyword>
<gene>
    <name evidence="1" type="ORF">EG028_14095</name>
</gene>
<organism evidence="1 2">
    <name type="scientific">Chitinophaga barathri</name>
    <dbReference type="NCBI Taxonomy" id="1647451"/>
    <lineage>
        <taxon>Bacteria</taxon>
        <taxon>Pseudomonadati</taxon>
        <taxon>Bacteroidota</taxon>
        <taxon>Chitinophagia</taxon>
        <taxon>Chitinophagales</taxon>
        <taxon>Chitinophagaceae</taxon>
        <taxon>Chitinophaga</taxon>
    </lineage>
</organism>
<accession>A0A3N4MYD3</accession>
<dbReference type="RefSeq" id="WP_120517248.1">
    <property type="nucleotide sequence ID" value="NZ_QXZY01000008.1"/>
</dbReference>
<dbReference type="AlphaFoldDB" id="A0A3N4MYD3"/>
<comment type="caution">
    <text evidence="1">The sequence shown here is derived from an EMBL/GenBank/DDBJ whole genome shotgun (WGS) entry which is preliminary data.</text>
</comment>
<sequence>MPYKKYLIILLCVFTVAAVACKKKKKGDGDGDPVPPPPKEAELVVVMPDIKLNQDNNATAGASLTVKVNITSTPLPKDGVTITVTALDPADVPIPQNAPLTVTGNTVDISLINLPSLKVASIVVVVTSKNDPTNTKTFRFGVLNKAV</sequence>
<dbReference type="PROSITE" id="PS51257">
    <property type="entry name" value="PROKAR_LIPOPROTEIN"/>
    <property type="match status" value="1"/>
</dbReference>
<dbReference type="Proteomes" id="UP000279089">
    <property type="component" value="Unassembled WGS sequence"/>
</dbReference>
<dbReference type="OrthoDB" id="671005at2"/>
<reference evidence="2" key="1">
    <citation type="submission" date="2018-11" db="EMBL/GenBank/DDBJ databases">
        <title>Chitinophaga lutea sp.nov., isolate from arsenic contaminated soil.</title>
        <authorList>
            <person name="Zong Y."/>
        </authorList>
    </citation>
    <scope>NUCLEOTIDE SEQUENCE [LARGE SCALE GENOMIC DNA]</scope>
    <source>
        <strain evidence="2">YLT18</strain>
    </source>
</reference>
<evidence type="ECO:0000313" key="1">
    <source>
        <dbReference type="EMBL" id="RPD40433.1"/>
    </source>
</evidence>
<evidence type="ECO:0000313" key="2">
    <source>
        <dbReference type="Proteomes" id="UP000279089"/>
    </source>
</evidence>
<evidence type="ECO:0008006" key="3">
    <source>
        <dbReference type="Google" id="ProtNLM"/>
    </source>
</evidence>
<protein>
    <recommendedName>
        <fullName evidence="3">DUF1735 domain-containing protein</fullName>
    </recommendedName>
</protein>